<dbReference type="EMBL" id="CAJPIZ010052350">
    <property type="protein sequence ID" value="CAG2122954.1"/>
    <property type="molecule type" value="Genomic_DNA"/>
</dbReference>
<feature type="region of interest" description="Disordered" evidence="1">
    <location>
        <begin position="63"/>
        <end position="118"/>
    </location>
</feature>
<name>A0A7R9LZE7_9ACAR</name>
<gene>
    <name evidence="2" type="ORF">OSB1V03_LOCUS22899</name>
</gene>
<accession>A0A7R9LZE7</accession>
<feature type="non-terminal residue" evidence="2">
    <location>
        <position position="1"/>
    </location>
</feature>
<evidence type="ECO:0000313" key="3">
    <source>
        <dbReference type="Proteomes" id="UP000759131"/>
    </source>
</evidence>
<feature type="region of interest" description="Disordered" evidence="1">
    <location>
        <begin position="1"/>
        <end position="42"/>
    </location>
</feature>
<organism evidence="2">
    <name type="scientific">Medioppia subpectinata</name>
    <dbReference type="NCBI Taxonomy" id="1979941"/>
    <lineage>
        <taxon>Eukaryota</taxon>
        <taxon>Metazoa</taxon>
        <taxon>Ecdysozoa</taxon>
        <taxon>Arthropoda</taxon>
        <taxon>Chelicerata</taxon>
        <taxon>Arachnida</taxon>
        <taxon>Acari</taxon>
        <taxon>Acariformes</taxon>
        <taxon>Sarcoptiformes</taxon>
        <taxon>Oribatida</taxon>
        <taxon>Brachypylina</taxon>
        <taxon>Oppioidea</taxon>
        <taxon>Oppiidae</taxon>
        <taxon>Medioppia</taxon>
    </lineage>
</organism>
<feature type="compositionally biased region" description="Low complexity" evidence="1">
    <location>
        <begin position="26"/>
        <end position="35"/>
    </location>
</feature>
<protein>
    <submittedName>
        <fullName evidence="2">Uncharacterized protein</fullName>
    </submittedName>
</protein>
<feature type="compositionally biased region" description="Low complexity" evidence="1">
    <location>
        <begin position="98"/>
        <end position="110"/>
    </location>
</feature>
<keyword evidence="3" id="KW-1185">Reference proteome</keyword>
<dbReference type="EMBL" id="OC906925">
    <property type="protein sequence ID" value="CAD7650532.1"/>
    <property type="molecule type" value="Genomic_DNA"/>
</dbReference>
<evidence type="ECO:0000313" key="2">
    <source>
        <dbReference type="EMBL" id="CAD7650532.1"/>
    </source>
</evidence>
<feature type="compositionally biased region" description="Polar residues" evidence="1">
    <location>
        <begin position="1"/>
        <end position="25"/>
    </location>
</feature>
<dbReference type="AlphaFoldDB" id="A0A7R9LZE7"/>
<evidence type="ECO:0000256" key="1">
    <source>
        <dbReference type="SAM" id="MobiDB-lite"/>
    </source>
</evidence>
<reference evidence="2" key="1">
    <citation type="submission" date="2020-11" db="EMBL/GenBank/DDBJ databases">
        <authorList>
            <person name="Tran Van P."/>
        </authorList>
    </citation>
    <scope>NUCLEOTIDE SEQUENCE</scope>
</reference>
<feature type="non-terminal residue" evidence="2">
    <location>
        <position position="150"/>
    </location>
</feature>
<dbReference type="Proteomes" id="UP000759131">
    <property type="component" value="Unassembled WGS sequence"/>
</dbReference>
<sequence length="150" mass="16108">FSAISEASQEDQCSRVVSRNNTLPGDSSSDSISLLHNSPIMKQESETDVLLNDILTIQESSSRPLTACSGGHHHHYGGDRDSPQPSSSGYMRQDKLMSSTTSSTSSGASTPNHFYPPSITVTNASIEHYCEYDSDYRSGGGLSHRSYGGS</sequence>
<proteinExistence type="predicted"/>
<dbReference type="OrthoDB" id="6529208at2759"/>